<dbReference type="GeneID" id="36134541"/>
<dbReference type="AlphaFoldDB" id="E7A9D2"/>
<proteinExistence type="predicted"/>
<dbReference type="KEGG" id="hfe:HFELIS_12250"/>
<reference evidence="1 2" key="1">
    <citation type="journal article" date="2011" name="Genome Biol. Evol.">
        <title>Comparative whole genome sequence analysis of the carcinogenic bacterial model pathogen Helicobacter felis.</title>
        <authorList>
            <person name="Arnold I.C."/>
            <person name="Zigova Z."/>
            <person name="Holden M."/>
            <person name="Lawley T.D."/>
            <person name="Rad R."/>
            <person name="Dougan G."/>
            <person name="Falkow S."/>
            <person name="Bentley S.D."/>
            <person name="Muller A."/>
        </authorList>
    </citation>
    <scope>NUCLEOTIDE SEQUENCE [LARGE SCALE GENOMIC DNA]</scope>
    <source>
        <strain evidence="2">ATCC 49179 / CCUG 28539 / NCTC 12436 / CS1</strain>
    </source>
</reference>
<organism evidence="1 2">
    <name type="scientific">Helicobacter felis (strain ATCC 49179 / CCUG 28539 / NCTC 12436 / CS1)</name>
    <dbReference type="NCBI Taxonomy" id="936155"/>
    <lineage>
        <taxon>Bacteria</taxon>
        <taxon>Pseudomonadati</taxon>
        <taxon>Campylobacterota</taxon>
        <taxon>Epsilonproteobacteria</taxon>
        <taxon>Campylobacterales</taxon>
        <taxon>Helicobacteraceae</taxon>
        <taxon>Helicobacter</taxon>
    </lineage>
</organism>
<gene>
    <name evidence="1" type="ordered locus">Hfelis_12250</name>
</gene>
<dbReference type="OrthoDB" id="5328228at2"/>
<dbReference type="HOGENOM" id="CLU_1259994_0_0_7"/>
<keyword evidence="2" id="KW-1185">Reference proteome</keyword>
<name>E7A9D2_HELFC</name>
<dbReference type="RefSeq" id="WP_013469673.1">
    <property type="nucleotide sequence ID" value="NC_014810.2"/>
</dbReference>
<accession>E7A9D2</accession>
<dbReference type="Proteomes" id="UP000007934">
    <property type="component" value="Chromosome"/>
</dbReference>
<protein>
    <submittedName>
        <fullName evidence="1">Uncharacterized protein</fullName>
    </submittedName>
</protein>
<evidence type="ECO:0000313" key="1">
    <source>
        <dbReference type="EMBL" id="CBY83309.1"/>
    </source>
</evidence>
<evidence type="ECO:0000313" key="2">
    <source>
        <dbReference type="Proteomes" id="UP000007934"/>
    </source>
</evidence>
<sequence>MPIDLVWYQDKYAEGHEQKEKRPHFIIYEGRDFFLAFPQTTQNKQAKEYPSHKNYIINDHGKLIEVMIDQLRIVPKTQILENNTMETGLSAGLLKVFIAKPVSAHRKPLVEYFLKKAILQSESHKNKHAKQITFGDVIKLKLHNKNPLLHPCNTFIVLSCANFHCSSMCLVAPYKDKSIIFELLHCIDFQKREFELLDNAKDRLDIENLCEKIRLSLEI</sequence>
<dbReference type="EMBL" id="FQ670179">
    <property type="protein sequence ID" value="CBY83309.1"/>
    <property type="molecule type" value="Genomic_DNA"/>
</dbReference>